<proteinExistence type="predicted"/>
<dbReference type="EMBL" id="JAUUTY010000004">
    <property type="protein sequence ID" value="KAK1644938.1"/>
    <property type="molecule type" value="Genomic_DNA"/>
</dbReference>
<dbReference type="AlphaFoldDB" id="A0AAD8S516"/>
<sequence>MDRKKEVLMALRYRILRIALHNDHRRTLLEEWISLAVPLVGQGTIQGIGIGASPSSTQAAAAGAESTPAAEQMAYEDAWKASNTDFRTPFASIEDAITRYFDLDPPPPKTPGIRAPFSSIEDGITRCVDVNPPPPLGGSCV</sequence>
<gene>
    <name evidence="1" type="ORF">QYE76_062743</name>
</gene>
<evidence type="ECO:0000313" key="2">
    <source>
        <dbReference type="Proteomes" id="UP001231189"/>
    </source>
</evidence>
<comment type="caution">
    <text evidence="1">The sequence shown here is derived from an EMBL/GenBank/DDBJ whole genome shotgun (WGS) entry which is preliminary data.</text>
</comment>
<accession>A0AAD8S516</accession>
<evidence type="ECO:0000313" key="1">
    <source>
        <dbReference type="EMBL" id="KAK1644938.1"/>
    </source>
</evidence>
<name>A0AAD8S516_LOLMU</name>
<protein>
    <submittedName>
        <fullName evidence="1">Uncharacterized protein</fullName>
    </submittedName>
</protein>
<dbReference type="Proteomes" id="UP001231189">
    <property type="component" value="Unassembled WGS sequence"/>
</dbReference>
<reference evidence="1" key="1">
    <citation type="submission" date="2023-07" db="EMBL/GenBank/DDBJ databases">
        <title>A chromosome-level genome assembly of Lolium multiflorum.</title>
        <authorList>
            <person name="Chen Y."/>
            <person name="Copetti D."/>
            <person name="Kolliker R."/>
            <person name="Studer B."/>
        </authorList>
    </citation>
    <scope>NUCLEOTIDE SEQUENCE</scope>
    <source>
        <strain evidence="1">02402/16</strain>
        <tissue evidence="1">Leaf</tissue>
    </source>
</reference>
<organism evidence="1 2">
    <name type="scientific">Lolium multiflorum</name>
    <name type="common">Italian ryegrass</name>
    <name type="synonym">Lolium perenne subsp. multiflorum</name>
    <dbReference type="NCBI Taxonomy" id="4521"/>
    <lineage>
        <taxon>Eukaryota</taxon>
        <taxon>Viridiplantae</taxon>
        <taxon>Streptophyta</taxon>
        <taxon>Embryophyta</taxon>
        <taxon>Tracheophyta</taxon>
        <taxon>Spermatophyta</taxon>
        <taxon>Magnoliopsida</taxon>
        <taxon>Liliopsida</taxon>
        <taxon>Poales</taxon>
        <taxon>Poaceae</taxon>
        <taxon>BOP clade</taxon>
        <taxon>Pooideae</taxon>
        <taxon>Poodae</taxon>
        <taxon>Poeae</taxon>
        <taxon>Poeae Chloroplast Group 2 (Poeae type)</taxon>
        <taxon>Loliodinae</taxon>
        <taxon>Loliinae</taxon>
        <taxon>Lolium</taxon>
    </lineage>
</organism>
<keyword evidence="2" id="KW-1185">Reference proteome</keyword>